<keyword evidence="9" id="KW-0391">Immunity</keyword>
<keyword evidence="5" id="KW-0433">Leucine-rich repeat</keyword>
<dbReference type="Pfam" id="PF17779">
    <property type="entry name" value="WHD_NOD2"/>
    <property type="match status" value="1"/>
</dbReference>
<keyword evidence="3" id="KW-0963">Cytoplasm</keyword>
<keyword evidence="7" id="KW-0547">Nucleotide-binding</keyword>
<dbReference type="Gene3D" id="3.80.10.10">
    <property type="entry name" value="Ribonuclease Inhibitor"/>
    <property type="match status" value="1"/>
</dbReference>
<dbReference type="PROSITE" id="PS50837">
    <property type="entry name" value="NACHT"/>
    <property type="match status" value="1"/>
</dbReference>
<evidence type="ECO:0000256" key="1">
    <source>
        <dbReference type="ARBA" id="ARBA00004496"/>
    </source>
</evidence>
<dbReference type="PANTHER" id="PTHR45690">
    <property type="entry name" value="NACHT, LRR AND PYD DOMAINS-CONTAINING PROTEIN 12"/>
    <property type="match status" value="1"/>
</dbReference>
<dbReference type="AlphaFoldDB" id="A0AAV0ACU7"/>
<keyword evidence="8" id="KW-0067">ATP-binding</keyword>
<comment type="subcellular location">
    <subcellularLocation>
        <location evidence="1">Cytoplasm</location>
    </subcellularLocation>
</comment>
<evidence type="ECO:0000256" key="2">
    <source>
        <dbReference type="ARBA" id="ARBA00008665"/>
    </source>
</evidence>
<organism evidence="12 13">
    <name type="scientific">Phodopus roborovskii</name>
    <name type="common">Roborovski's desert hamster</name>
    <name type="synonym">Cricetulus roborovskii</name>
    <dbReference type="NCBI Taxonomy" id="109678"/>
    <lineage>
        <taxon>Eukaryota</taxon>
        <taxon>Metazoa</taxon>
        <taxon>Chordata</taxon>
        <taxon>Craniata</taxon>
        <taxon>Vertebrata</taxon>
        <taxon>Euteleostomi</taxon>
        <taxon>Mammalia</taxon>
        <taxon>Eutheria</taxon>
        <taxon>Euarchontoglires</taxon>
        <taxon>Glires</taxon>
        <taxon>Rodentia</taxon>
        <taxon>Myomorpha</taxon>
        <taxon>Muroidea</taxon>
        <taxon>Cricetidae</taxon>
        <taxon>Cricetinae</taxon>
        <taxon>Phodopus</taxon>
    </lineage>
</organism>
<accession>A0AAV0ACU7</accession>
<keyword evidence="6" id="KW-0677">Repeat</keyword>
<evidence type="ECO:0000313" key="13">
    <source>
        <dbReference type="Proteomes" id="UP001152836"/>
    </source>
</evidence>
<comment type="similarity">
    <text evidence="2">Belongs to the NLRP family.</text>
</comment>
<dbReference type="InterPro" id="IPR004020">
    <property type="entry name" value="DAPIN"/>
</dbReference>
<dbReference type="Gene3D" id="1.10.533.10">
    <property type="entry name" value="Death Domain, Fas"/>
    <property type="match status" value="1"/>
</dbReference>
<dbReference type="InterPro" id="IPR007111">
    <property type="entry name" value="NACHT_NTPase"/>
</dbReference>
<evidence type="ECO:0000256" key="10">
    <source>
        <dbReference type="ARBA" id="ARBA00023198"/>
    </source>
</evidence>
<dbReference type="GO" id="GO:0006954">
    <property type="term" value="P:inflammatory response"/>
    <property type="evidence" value="ECO:0007669"/>
    <property type="project" value="UniProtKB-KW"/>
</dbReference>
<dbReference type="PANTHER" id="PTHR45690:SF13">
    <property type="entry name" value="NACHT, LRR AND PYD DOMAINS-CONTAINING PROTEIN 9"/>
    <property type="match status" value="1"/>
</dbReference>
<dbReference type="InterPro" id="IPR027417">
    <property type="entry name" value="P-loop_NTPase"/>
</dbReference>
<dbReference type="Pfam" id="PF02758">
    <property type="entry name" value="PYRIN"/>
    <property type="match status" value="1"/>
</dbReference>
<dbReference type="CDD" id="cd08320">
    <property type="entry name" value="Pyrin_NALPs"/>
    <property type="match status" value="1"/>
</dbReference>
<keyword evidence="10" id="KW-0395">Inflammatory response</keyword>
<dbReference type="Proteomes" id="UP001152836">
    <property type="component" value="Unassembled WGS sequence"/>
</dbReference>
<dbReference type="GO" id="GO:0061702">
    <property type="term" value="C:canonical inflammasome complex"/>
    <property type="evidence" value="ECO:0007669"/>
    <property type="project" value="TreeGrafter"/>
</dbReference>
<evidence type="ECO:0000313" key="12">
    <source>
        <dbReference type="EMBL" id="CAH7453275.1"/>
    </source>
</evidence>
<keyword evidence="13" id="KW-1185">Reference proteome</keyword>
<evidence type="ECO:0000256" key="5">
    <source>
        <dbReference type="ARBA" id="ARBA00022614"/>
    </source>
</evidence>
<evidence type="ECO:0000256" key="9">
    <source>
        <dbReference type="ARBA" id="ARBA00022859"/>
    </source>
</evidence>
<dbReference type="InterPro" id="IPR050637">
    <property type="entry name" value="NLRP_innate_immun_reg"/>
</dbReference>
<evidence type="ECO:0000256" key="8">
    <source>
        <dbReference type="ARBA" id="ARBA00022840"/>
    </source>
</evidence>
<dbReference type="SUPFAM" id="SSF52047">
    <property type="entry name" value="RNI-like"/>
    <property type="match status" value="1"/>
</dbReference>
<dbReference type="InterPro" id="IPR001611">
    <property type="entry name" value="Leu-rich_rpt"/>
</dbReference>
<evidence type="ECO:0000256" key="7">
    <source>
        <dbReference type="ARBA" id="ARBA00022741"/>
    </source>
</evidence>
<dbReference type="EMBL" id="CALSGD010001633">
    <property type="protein sequence ID" value="CAH7453275.1"/>
    <property type="molecule type" value="Genomic_DNA"/>
</dbReference>
<evidence type="ECO:0000256" key="6">
    <source>
        <dbReference type="ARBA" id="ARBA00022737"/>
    </source>
</evidence>
<protein>
    <submittedName>
        <fullName evidence="12">Nlrp9 protein</fullName>
    </submittedName>
</protein>
<dbReference type="SUPFAM" id="SSF47986">
    <property type="entry name" value="DEATH domain"/>
    <property type="match status" value="1"/>
</dbReference>
<reference evidence="12" key="1">
    <citation type="submission" date="2022-06" db="EMBL/GenBank/DDBJ databases">
        <authorList>
            <person name="Andreotti S."/>
            <person name="Wyler E."/>
        </authorList>
    </citation>
    <scope>NUCLEOTIDE SEQUENCE</scope>
</reference>
<gene>
    <name evidence="12" type="primary">Nlrp9</name>
    <name evidence="12" type="ORF">PHOROB_LOCUS17400</name>
</gene>
<dbReference type="Pfam" id="PF13516">
    <property type="entry name" value="LRR_6"/>
    <property type="match status" value="3"/>
</dbReference>
<keyword evidence="4" id="KW-0399">Innate immunity</keyword>
<sequence length="1008" mass="115656">MEETTGYSLTLCLQKLRDAEFLTFKKLLRKVSEQFKLKPIPWTEIEMISRKDMEMLLNTHYPGRAWDIALKLFLQVKRNDLWIMTQELRRDKQSSYREIMKTIFKYIWTRENYVHMPDLDYKLTLERQYRELQEVFGPQLEPVTAVVLGNKGEGKSTFLRKAMMDWASGILWQNRFQYVFFFSLISLNNTTELSLAQLISSKLSESSEMLDDVLSDPRRILFILEGFDYLKFDLELRTNLCSDWRKSMPTQIVLSSLLQKVMLPESSLLLELGCQSEQKISPLLQYPRTIYIGEFVNPAIKLYCMFFFKNAEKGLEVFNYLESCLPLFLICKNPYICWLTCSTIKWQCDRGEEVNLYSETSAGIYTSFTLSSFRSEYANTPSKENRARLKTLCTLAVEGIWKWVFVFKSEDLRRNGICESQQTVWLRMNFLNTRGDCFVFYHPALQCYFAALFYFLRQDKDKPHPIIGSLPQLLREIYGHGFYSHGETHWSITGIFVFGIATEKVATMLRPHFGFIPFQETKREILKCISNLSQGECSGKVSAQSLFDGLLDNQEERFVTQVLDLFEEMTIDISNVDELSLAKIYLQKSQKIKKLHLHIDHRIFSEIYDPEECDLEYFTEEKIKVTQEWSEFCSVFQKLQVLDMESCNFNETVIQDLCASMSPSTTMPLNAFKLQSLSCSFMTNFGDGALFSTLLRLPHLKSLNLYGTNLSSDVVENICSVLKCPTCRVEELLLGKCDISSDACGVIATSLTKCKVKHLSLVENPLKNKGVMKLCKILKHPSCVLETLMLSYGCLTFIGCSHLYEALLCNKCLSLLDLGSNFLEDTGVNILCEALKAPACPVQELWLSGCYLTSACCEGISAVLSCNKNIKTLKLGNNNIQDSGVKKLCEALMNPECKLQCLGLDMCEFTTGCCADLALALTKCRTLTSLNLDWMTFDPDGLELLCEALNHKACNLKELGMDKSAFSEESQMLLESVEKKTNLNILHFPWIKEERKKRGVCLVWNSKN</sequence>
<dbReference type="InterPro" id="IPR011029">
    <property type="entry name" value="DEATH-like_dom_sf"/>
</dbReference>
<dbReference type="Pfam" id="PF17776">
    <property type="entry name" value="NLRC4_HD2"/>
    <property type="match status" value="1"/>
</dbReference>
<proteinExistence type="inferred from homology"/>
<evidence type="ECO:0000256" key="4">
    <source>
        <dbReference type="ARBA" id="ARBA00022588"/>
    </source>
</evidence>
<dbReference type="Gene3D" id="3.40.50.300">
    <property type="entry name" value="P-loop containing nucleotide triphosphate hydrolases"/>
    <property type="match status" value="1"/>
</dbReference>
<evidence type="ECO:0000259" key="11">
    <source>
        <dbReference type="PROSITE" id="PS50837"/>
    </source>
</evidence>
<dbReference type="InterPro" id="IPR041075">
    <property type="entry name" value="NOD1/2_WH"/>
</dbReference>
<feature type="domain" description="NACHT" evidence="11">
    <location>
        <begin position="143"/>
        <end position="270"/>
    </location>
</feature>
<dbReference type="SMART" id="SM01289">
    <property type="entry name" value="PYRIN"/>
    <property type="match status" value="1"/>
</dbReference>
<dbReference type="InterPro" id="IPR041267">
    <property type="entry name" value="NLRP_HD2"/>
</dbReference>
<dbReference type="Pfam" id="PF05729">
    <property type="entry name" value="NACHT"/>
    <property type="match status" value="1"/>
</dbReference>
<dbReference type="GO" id="GO:0050727">
    <property type="term" value="P:regulation of inflammatory response"/>
    <property type="evidence" value="ECO:0007669"/>
    <property type="project" value="TreeGrafter"/>
</dbReference>
<dbReference type="SMART" id="SM00368">
    <property type="entry name" value="LRR_RI"/>
    <property type="match status" value="10"/>
</dbReference>
<dbReference type="GO" id="GO:0045087">
    <property type="term" value="P:innate immune response"/>
    <property type="evidence" value="ECO:0007669"/>
    <property type="project" value="UniProtKB-KW"/>
</dbReference>
<evidence type="ECO:0000256" key="3">
    <source>
        <dbReference type="ARBA" id="ARBA00022490"/>
    </source>
</evidence>
<dbReference type="InterPro" id="IPR032675">
    <property type="entry name" value="LRR_dom_sf"/>
</dbReference>
<comment type="caution">
    <text evidence="12">The sequence shown here is derived from an EMBL/GenBank/DDBJ whole genome shotgun (WGS) entry which is preliminary data.</text>
</comment>
<name>A0AAV0ACU7_PHORO</name>
<dbReference type="GO" id="GO:0005524">
    <property type="term" value="F:ATP binding"/>
    <property type="evidence" value="ECO:0007669"/>
    <property type="project" value="UniProtKB-KW"/>
</dbReference>